<dbReference type="Proteomes" id="UP000030752">
    <property type="component" value="Unassembled WGS sequence"/>
</dbReference>
<feature type="compositionally biased region" description="Polar residues" evidence="2">
    <location>
        <begin position="570"/>
        <end position="579"/>
    </location>
</feature>
<keyword evidence="4" id="KW-1185">Reference proteome</keyword>
<dbReference type="OrthoDB" id="4121314at2759"/>
<feature type="compositionally biased region" description="Basic and acidic residues" evidence="2">
    <location>
        <begin position="529"/>
        <end position="547"/>
    </location>
</feature>
<keyword evidence="1" id="KW-0175">Coiled coil</keyword>
<dbReference type="InParanoid" id="W2RN80"/>
<dbReference type="EMBL" id="KB822724">
    <property type="protein sequence ID" value="ETN37199.1"/>
    <property type="molecule type" value="Genomic_DNA"/>
</dbReference>
<dbReference type="AlphaFoldDB" id="W2RN80"/>
<reference evidence="3 4" key="1">
    <citation type="submission" date="2013-03" db="EMBL/GenBank/DDBJ databases">
        <title>The Genome Sequence of Phialophora europaea CBS 101466.</title>
        <authorList>
            <consortium name="The Broad Institute Genomics Platform"/>
            <person name="Cuomo C."/>
            <person name="de Hoog S."/>
            <person name="Gorbushina A."/>
            <person name="Walker B."/>
            <person name="Young S.K."/>
            <person name="Zeng Q."/>
            <person name="Gargeya S."/>
            <person name="Fitzgerald M."/>
            <person name="Haas B."/>
            <person name="Abouelleil A."/>
            <person name="Allen A.W."/>
            <person name="Alvarado L."/>
            <person name="Arachchi H.M."/>
            <person name="Berlin A.M."/>
            <person name="Chapman S.B."/>
            <person name="Gainer-Dewar J."/>
            <person name="Goldberg J."/>
            <person name="Griggs A."/>
            <person name="Gujja S."/>
            <person name="Hansen M."/>
            <person name="Howarth C."/>
            <person name="Imamovic A."/>
            <person name="Ireland A."/>
            <person name="Larimer J."/>
            <person name="McCowan C."/>
            <person name="Murphy C."/>
            <person name="Pearson M."/>
            <person name="Poon T.W."/>
            <person name="Priest M."/>
            <person name="Roberts A."/>
            <person name="Saif S."/>
            <person name="Shea T."/>
            <person name="Sisk P."/>
            <person name="Sykes S."/>
            <person name="Wortman J."/>
            <person name="Nusbaum C."/>
            <person name="Birren B."/>
        </authorList>
    </citation>
    <scope>NUCLEOTIDE SEQUENCE [LARGE SCALE GENOMIC DNA]</scope>
    <source>
        <strain evidence="3 4">CBS 101466</strain>
    </source>
</reference>
<feature type="compositionally biased region" description="Polar residues" evidence="2">
    <location>
        <begin position="42"/>
        <end position="52"/>
    </location>
</feature>
<evidence type="ECO:0000313" key="4">
    <source>
        <dbReference type="Proteomes" id="UP000030752"/>
    </source>
</evidence>
<evidence type="ECO:0000256" key="1">
    <source>
        <dbReference type="SAM" id="Coils"/>
    </source>
</evidence>
<dbReference type="RefSeq" id="XP_008720731.1">
    <property type="nucleotide sequence ID" value="XM_008722509.1"/>
</dbReference>
<feature type="compositionally biased region" description="Basic and acidic residues" evidence="2">
    <location>
        <begin position="410"/>
        <end position="423"/>
    </location>
</feature>
<dbReference type="HOGENOM" id="CLU_422111_0_0_1"/>
<protein>
    <submittedName>
        <fullName evidence="3">Uncharacterized protein</fullName>
    </submittedName>
</protein>
<feature type="region of interest" description="Disordered" evidence="2">
    <location>
        <begin position="409"/>
        <end position="433"/>
    </location>
</feature>
<name>W2RN80_CYPE1</name>
<sequence>MDPPDDDGQTQDDDDSDYVGNVTFSRAMNRSKKRLKADTPTMAASGQIANNGHSKKERKLRDYGVEKFHLMIDKYKAEIKKLQVQRAVEKAKNADLKNNQLAKSKSKIKDKDEKLGDLTAASQSLRHQLQAKNEEIRKLKDTARLRELTLKEYQDATLQPLEELESNDFKATDDNCVASQLSRVFRASKSWASRNAISKWPELDIEAIQHGQDVLGDPCVPRIASTSALSAIDQGFIPPKVVVNALLNSLIVRLILEHPFSVISAVRTNGGSISLGDVTQIISRSVAGFSKSTAEYAEKFRCVAASSLLPPDFKLDNVSTSNELEASTEDFRAQVLQLAMNAVGFLLREDHSTTDQSRDDLRKFIWLAVSTSIQIHAQYPRVTFLFLSDLKRHRFSCDHEQLEAHPIMNLKHDGDSNDGRTAEEAGVAGRSPDLVVEPLVQRSGDNQGKAWDGERLVRRAVIWICSPKDHEMAAQKLIKAANDVPRHESSQKHSRIPVKSSQVSQQRSNPGDGRNINGARQDDDNTPARPHERSSRQQRVVRGEPGRQARKRQSNRSQEYPNKKALTETGPRSQNNQPACNEPTIKAEPTIKIEPGSDSKVGNLSGSLRSTVDSIGGTRRNDSRHPGEQNKSKHVHVQSGKARSSDIHE</sequence>
<feature type="compositionally biased region" description="Polar residues" evidence="2">
    <location>
        <begin position="499"/>
        <end position="509"/>
    </location>
</feature>
<feature type="compositionally biased region" description="Acidic residues" evidence="2">
    <location>
        <begin position="1"/>
        <end position="17"/>
    </location>
</feature>
<feature type="compositionally biased region" description="Basic and acidic residues" evidence="2">
    <location>
        <begin position="619"/>
        <end position="631"/>
    </location>
</feature>
<evidence type="ECO:0000313" key="3">
    <source>
        <dbReference type="EMBL" id="ETN37199.1"/>
    </source>
</evidence>
<feature type="region of interest" description="Disordered" evidence="2">
    <location>
        <begin position="1"/>
        <end position="57"/>
    </location>
</feature>
<feature type="region of interest" description="Disordered" evidence="2">
    <location>
        <begin position="482"/>
        <end position="649"/>
    </location>
</feature>
<feature type="compositionally biased region" description="Polar residues" evidence="2">
    <location>
        <begin position="600"/>
        <end position="613"/>
    </location>
</feature>
<dbReference type="VEuPathDB" id="FungiDB:HMPREF1541_08189"/>
<organism evidence="3 4">
    <name type="scientific">Cyphellophora europaea (strain CBS 101466)</name>
    <name type="common">Phialophora europaea</name>
    <dbReference type="NCBI Taxonomy" id="1220924"/>
    <lineage>
        <taxon>Eukaryota</taxon>
        <taxon>Fungi</taxon>
        <taxon>Dikarya</taxon>
        <taxon>Ascomycota</taxon>
        <taxon>Pezizomycotina</taxon>
        <taxon>Eurotiomycetes</taxon>
        <taxon>Chaetothyriomycetidae</taxon>
        <taxon>Chaetothyriales</taxon>
        <taxon>Cyphellophoraceae</taxon>
        <taxon>Cyphellophora</taxon>
    </lineage>
</organism>
<dbReference type="eggNOG" id="ENOG502T52N">
    <property type="taxonomic scope" value="Eukaryota"/>
</dbReference>
<feature type="coiled-coil region" evidence="1">
    <location>
        <begin position="65"/>
        <end position="146"/>
    </location>
</feature>
<evidence type="ECO:0000256" key="2">
    <source>
        <dbReference type="SAM" id="MobiDB-lite"/>
    </source>
</evidence>
<accession>W2RN80</accession>
<dbReference type="GeneID" id="19975528"/>
<gene>
    <name evidence="3" type="ORF">HMPREF1541_08189</name>
</gene>
<proteinExistence type="predicted"/>